<name>A0A822YN25_NELNU</name>
<keyword evidence="2" id="KW-1185">Reference proteome</keyword>
<evidence type="ECO:0000313" key="2">
    <source>
        <dbReference type="Proteomes" id="UP000607653"/>
    </source>
</evidence>
<evidence type="ECO:0000313" key="1">
    <source>
        <dbReference type="EMBL" id="DAD35574.1"/>
    </source>
</evidence>
<organism evidence="1 2">
    <name type="scientific">Nelumbo nucifera</name>
    <name type="common">Sacred lotus</name>
    <dbReference type="NCBI Taxonomy" id="4432"/>
    <lineage>
        <taxon>Eukaryota</taxon>
        <taxon>Viridiplantae</taxon>
        <taxon>Streptophyta</taxon>
        <taxon>Embryophyta</taxon>
        <taxon>Tracheophyta</taxon>
        <taxon>Spermatophyta</taxon>
        <taxon>Magnoliopsida</taxon>
        <taxon>Proteales</taxon>
        <taxon>Nelumbonaceae</taxon>
        <taxon>Nelumbo</taxon>
    </lineage>
</organism>
<dbReference type="EMBL" id="DUZY01000004">
    <property type="protein sequence ID" value="DAD35574.1"/>
    <property type="molecule type" value="Genomic_DNA"/>
</dbReference>
<comment type="caution">
    <text evidence="1">The sequence shown here is derived from an EMBL/GenBank/DDBJ whole genome shotgun (WGS) entry which is preliminary data.</text>
</comment>
<dbReference type="AlphaFoldDB" id="A0A822YN25"/>
<gene>
    <name evidence="1" type="ORF">HUJ06_006214</name>
</gene>
<reference evidence="1 2" key="1">
    <citation type="journal article" date="2020" name="Mol. Biol. Evol.">
        <title>Distinct Expression and Methylation Patterns for Genes with Different Fates following a Single Whole-Genome Duplication in Flowering Plants.</title>
        <authorList>
            <person name="Shi T."/>
            <person name="Rahmani R.S."/>
            <person name="Gugger P.F."/>
            <person name="Wang M."/>
            <person name="Li H."/>
            <person name="Zhang Y."/>
            <person name="Li Z."/>
            <person name="Wang Q."/>
            <person name="Van de Peer Y."/>
            <person name="Marchal K."/>
            <person name="Chen J."/>
        </authorList>
    </citation>
    <scope>NUCLEOTIDE SEQUENCE [LARGE SCALE GENOMIC DNA]</scope>
    <source>
        <tissue evidence="1">Leaf</tissue>
    </source>
</reference>
<sequence length="55" mass="6416">MVGCSILTLLPMKDPKSFPCDVGTIYHPCYNCFKLQNFMVKKNTYFLHTQKTKKI</sequence>
<accession>A0A822YN25</accession>
<dbReference type="Proteomes" id="UP000607653">
    <property type="component" value="Unassembled WGS sequence"/>
</dbReference>
<proteinExistence type="predicted"/>
<protein>
    <submittedName>
        <fullName evidence="1">Uncharacterized protein</fullName>
    </submittedName>
</protein>